<dbReference type="InterPro" id="IPR036909">
    <property type="entry name" value="Cyt_c-like_dom_sf"/>
</dbReference>
<evidence type="ECO:0000256" key="2">
    <source>
        <dbReference type="ARBA" id="ARBA00022723"/>
    </source>
</evidence>
<evidence type="ECO:0000256" key="5">
    <source>
        <dbReference type="SAM" id="SignalP"/>
    </source>
</evidence>
<protein>
    <recommendedName>
        <fullName evidence="6">Cytochrome c domain-containing protein</fullName>
    </recommendedName>
</protein>
<evidence type="ECO:0000256" key="4">
    <source>
        <dbReference type="PROSITE-ProRule" id="PRU00433"/>
    </source>
</evidence>
<dbReference type="GO" id="GO:0009055">
    <property type="term" value="F:electron transfer activity"/>
    <property type="evidence" value="ECO:0007669"/>
    <property type="project" value="InterPro"/>
</dbReference>
<feature type="chain" id="PRO_5026824217" description="Cytochrome c domain-containing protein" evidence="5">
    <location>
        <begin position="27"/>
        <end position="476"/>
    </location>
</feature>
<gene>
    <name evidence="7" type="ORF">GTK09_00040</name>
</gene>
<keyword evidence="5" id="KW-0732">Signal</keyword>
<dbReference type="GO" id="GO:0046872">
    <property type="term" value="F:metal ion binding"/>
    <property type="evidence" value="ECO:0007669"/>
    <property type="project" value="UniProtKB-KW"/>
</dbReference>
<feature type="signal peptide" evidence="5">
    <location>
        <begin position="1"/>
        <end position="26"/>
    </location>
</feature>
<sequence length="476" mass="51075">MMGKRRTTLILAALAAIGPVPLSAAAGEPAWSEKAIKQRVDPASLAGTIAGKRLEDLAEKGRDLFEARFTTLDGAGRPNATQAIVPTAPRRPAEFVFQRLAGPDANACSSCHNEPVTGGAGGFVANAFVSEGFESAHFDTLDAQFSNERGTNHLFGAGLVELLAREMSADLAAQRREALRRARDAGEEVRAELSSKGVDFGRITAFPDGSVDLSGLAGVDDDLVLRPFTQKGVMTSLRQFTVNAMNQHHGMQADERWGTRWTGMADFDGDGNSDELGAGEISALVAFQATLAPPREAVPEDEAWAEAATRGREIFAELGCESCHRPSLPLKSLSFEDPGPVDMAGTLRRGDVETPATYDLATLEWAKRLPRNDKGEVMVPLFGDLKRHRIADSRTPVLGNETLAQRFVERDVFVTAELWGLADTAPYGHRGDITTLDEAIRAHGAEAEASGRGYAALAEADRSALIAWLKTLRVGE</sequence>
<dbReference type="GO" id="GO:0004130">
    <property type="term" value="F:cytochrome-c peroxidase activity"/>
    <property type="evidence" value="ECO:0007669"/>
    <property type="project" value="TreeGrafter"/>
</dbReference>
<evidence type="ECO:0000313" key="8">
    <source>
        <dbReference type="Proteomes" id="UP000469011"/>
    </source>
</evidence>
<dbReference type="Pfam" id="PF06537">
    <property type="entry name" value="DHOR"/>
    <property type="match status" value="1"/>
</dbReference>
<name>A0A6N9SUX2_9HYPH</name>
<proteinExistence type="predicted"/>
<dbReference type="PANTHER" id="PTHR30600">
    <property type="entry name" value="CYTOCHROME C PEROXIDASE-RELATED"/>
    <property type="match status" value="1"/>
</dbReference>
<evidence type="ECO:0000256" key="1">
    <source>
        <dbReference type="ARBA" id="ARBA00022617"/>
    </source>
</evidence>
<dbReference type="SUPFAM" id="SSF46626">
    <property type="entry name" value="Cytochrome c"/>
    <property type="match status" value="1"/>
</dbReference>
<reference evidence="7 8" key="1">
    <citation type="submission" date="2020-01" db="EMBL/GenBank/DDBJ databases">
        <title>Jiella pacifica sp. nov.</title>
        <authorList>
            <person name="Xue Z."/>
            <person name="Zhu S."/>
            <person name="Chen J."/>
            <person name="Yang J."/>
        </authorList>
    </citation>
    <scope>NUCLEOTIDE SEQUENCE [LARGE SCALE GENOMIC DNA]</scope>
    <source>
        <strain evidence="7 8">40Bstr34</strain>
    </source>
</reference>
<organism evidence="7 8">
    <name type="scientific">Jiella pacifica</name>
    <dbReference type="NCBI Taxonomy" id="2696469"/>
    <lineage>
        <taxon>Bacteria</taxon>
        <taxon>Pseudomonadati</taxon>
        <taxon>Pseudomonadota</taxon>
        <taxon>Alphaproteobacteria</taxon>
        <taxon>Hyphomicrobiales</taxon>
        <taxon>Aurantimonadaceae</taxon>
        <taxon>Jiella</taxon>
    </lineage>
</organism>
<feature type="domain" description="Cytochrome c" evidence="6">
    <location>
        <begin position="306"/>
        <end position="473"/>
    </location>
</feature>
<keyword evidence="3 4" id="KW-0408">Iron</keyword>
<dbReference type="AlphaFoldDB" id="A0A6N9SUX2"/>
<dbReference type="Gene3D" id="1.10.760.10">
    <property type="entry name" value="Cytochrome c-like domain"/>
    <property type="match status" value="1"/>
</dbReference>
<dbReference type="Proteomes" id="UP000469011">
    <property type="component" value="Unassembled WGS sequence"/>
</dbReference>
<dbReference type="InterPro" id="IPR010538">
    <property type="entry name" value="DHOR"/>
</dbReference>
<dbReference type="GO" id="GO:0020037">
    <property type="term" value="F:heme binding"/>
    <property type="evidence" value="ECO:0007669"/>
    <property type="project" value="InterPro"/>
</dbReference>
<dbReference type="InterPro" id="IPR051395">
    <property type="entry name" value="Cytochrome_c_Peroxidase/MauG"/>
</dbReference>
<keyword evidence="1 4" id="KW-0349">Heme</keyword>
<evidence type="ECO:0000256" key="3">
    <source>
        <dbReference type="ARBA" id="ARBA00023004"/>
    </source>
</evidence>
<dbReference type="EMBL" id="JAAAMG010000001">
    <property type="protein sequence ID" value="NDW02804.1"/>
    <property type="molecule type" value="Genomic_DNA"/>
</dbReference>
<comment type="caution">
    <text evidence="7">The sequence shown here is derived from an EMBL/GenBank/DDBJ whole genome shotgun (WGS) entry which is preliminary data.</text>
</comment>
<evidence type="ECO:0000259" key="6">
    <source>
        <dbReference type="PROSITE" id="PS51007"/>
    </source>
</evidence>
<keyword evidence="2 4" id="KW-0479">Metal-binding</keyword>
<dbReference type="PROSITE" id="PS51007">
    <property type="entry name" value="CYTC"/>
    <property type="match status" value="1"/>
</dbReference>
<evidence type="ECO:0000313" key="7">
    <source>
        <dbReference type="EMBL" id="NDW02804.1"/>
    </source>
</evidence>
<dbReference type="InterPro" id="IPR009056">
    <property type="entry name" value="Cyt_c-like_dom"/>
</dbReference>
<keyword evidence="8" id="KW-1185">Reference proteome</keyword>
<dbReference type="RefSeq" id="WP_163460450.1">
    <property type="nucleotide sequence ID" value="NZ_JAAAMG010000001.1"/>
</dbReference>
<accession>A0A6N9SUX2</accession>
<dbReference type="PANTHER" id="PTHR30600:SF4">
    <property type="entry name" value="CYTOCHROME C DOMAIN-CONTAINING PROTEIN"/>
    <property type="match status" value="1"/>
</dbReference>